<sequence>MIMKELLRTNDPTLVAFATALLQGEEIPCFQMDVHMSVLEGSIGILPRRVMVRDKDLHMARAILRDNDIPLPENE</sequence>
<evidence type="ECO:0000259" key="1">
    <source>
        <dbReference type="Pfam" id="PF09413"/>
    </source>
</evidence>
<gene>
    <name evidence="2" type="ORF">COL8621_02872</name>
</gene>
<dbReference type="SUPFAM" id="SSF54913">
    <property type="entry name" value="GlnB-like"/>
    <property type="match status" value="1"/>
</dbReference>
<dbReference type="InterPro" id="IPR011322">
    <property type="entry name" value="N-reg_PII-like_a/b"/>
</dbReference>
<evidence type="ECO:0000313" key="3">
    <source>
        <dbReference type="Proteomes" id="UP000202922"/>
    </source>
</evidence>
<dbReference type="Pfam" id="PF09413">
    <property type="entry name" value="DUF2007"/>
    <property type="match status" value="1"/>
</dbReference>
<proteinExistence type="predicted"/>
<evidence type="ECO:0000313" key="2">
    <source>
        <dbReference type="EMBL" id="SMX45714.1"/>
    </source>
</evidence>
<accession>A0A238KS92</accession>
<reference evidence="3" key="1">
    <citation type="submission" date="2017-05" db="EMBL/GenBank/DDBJ databases">
        <authorList>
            <person name="Rodrigo-Torres L."/>
            <person name="Arahal R. D."/>
            <person name="Lucena T."/>
        </authorList>
    </citation>
    <scope>NUCLEOTIDE SEQUENCE [LARGE SCALE GENOMIC DNA]</scope>
    <source>
        <strain evidence="3">CECT 8621</strain>
    </source>
</reference>
<dbReference type="EMBL" id="FXYE01000002">
    <property type="protein sequence ID" value="SMX45714.1"/>
    <property type="molecule type" value="Genomic_DNA"/>
</dbReference>
<dbReference type="Proteomes" id="UP000202922">
    <property type="component" value="Unassembled WGS sequence"/>
</dbReference>
<organism evidence="2 3">
    <name type="scientific">Actibacterium lipolyticum</name>
    <dbReference type="NCBI Taxonomy" id="1524263"/>
    <lineage>
        <taxon>Bacteria</taxon>
        <taxon>Pseudomonadati</taxon>
        <taxon>Pseudomonadota</taxon>
        <taxon>Alphaproteobacteria</taxon>
        <taxon>Rhodobacterales</taxon>
        <taxon>Roseobacteraceae</taxon>
        <taxon>Actibacterium</taxon>
    </lineage>
</organism>
<feature type="domain" description="DUF2007" evidence="1">
    <location>
        <begin position="3"/>
        <end position="66"/>
    </location>
</feature>
<dbReference type="InterPro" id="IPR018551">
    <property type="entry name" value="DUF2007"/>
</dbReference>
<protein>
    <recommendedName>
        <fullName evidence="1">DUF2007 domain-containing protein</fullName>
    </recommendedName>
</protein>
<name>A0A238KS92_9RHOB</name>
<dbReference type="AlphaFoldDB" id="A0A238KS92"/>
<dbReference type="Gene3D" id="3.30.70.790">
    <property type="entry name" value="UreE, C-terminal domain"/>
    <property type="match status" value="1"/>
</dbReference>
<keyword evidence="3" id="KW-1185">Reference proteome</keyword>